<evidence type="ECO:0000256" key="1">
    <source>
        <dbReference type="ARBA" id="ARBA00023015"/>
    </source>
</evidence>
<reference evidence="5 6" key="1">
    <citation type="submission" date="2017-10" db="EMBL/GenBank/DDBJ databases">
        <title>Nyctiphanis sp. nov., isolated from the stomach of the euphausiid Nyctiphanes simplex (Hansen, 1911) in the Gulf of California.</title>
        <authorList>
            <person name="Gomez-Gil B."/>
            <person name="Aguilar-Mendez M."/>
            <person name="Lopez-Cortes A."/>
            <person name="Gomez-Gutierrez J."/>
            <person name="Roque A."/>
            <person name="Lang E."/>
            <person name="Gonzalez-Castillo A."/>
        </authorList>
    </citation>
    <scope>NUCLEOTIDE SEQUENCE [LARGE SCALE GENOMIC DNA]</scope>
    <source>
        <strain evidence="5 6">CAIM 600</strain>
    </source>
</reference>
<dbReference type="InterPro" id="IPR000485">
    <property type="entry name" value="AsnC-type_HTH_dom"/>
</dbReference>
<name>A0A4Q0YUQ7_9GAMM</name>
<evidence type="ECO:0000256" key="3">
    <source>
        <dbReference type="ARBA" id="ARBA00023163"/>
    </source>
</evidence>
<dbReference type="Proteomes" id="UP000290287">
    <property type="component" value="Unassembled WGS sequence"/>
</dbReference>
<feature type="domain" description="HTH asnC-type" evidence="4">
    <location>
        <begin position="1"/>
        <end position="62"/>
    </location>
</feature>
<dbReference type="InterPro" id="IPR011008">
    <property type="entry name" value="Dimeric_a/b-barrel"/>
</dbReference>
<dbReference type="GO" id="GO:0006355">
    <property type="term" value="P:regulation of DNA-templated transcription"/>
    <property type="evidence" value="ECO:0007669"/>
    <property type="project" value="UniProtKB-ARBA"/>
</dbReference>
<dbReference type="Gene3D" id="1.10.10.10">
    <property type="entry name" value="Winged helix-like DNA-binding domain superfamily/Winged helix DNA-binding domain"/>
    <property type="match status" value="1"/>
</dbReference>
<dbReference type="Pfam" id="PF01037">
    <property type="entry name" value="AsnC_trans_reg"/>
    <property type="match status" value="1"/>
</dbReference>
<keyword evidence="1" id="KW-0805">Transcription regulation</keyword>
<dbReference type="RefSeq" id="WP_129121014.1">
    <property type="nucleotide sequence ID" value="NZ_PEIB01000002.1"/>
</dbReference>
<evidence type="ECO:0000313" key="6">
    <source>
        <dbReference type="Proteomes" id="UP000290287"/>
    </source>
</evidence>
<gene>
    <name evidence="5" type="ORF">CS022_02940</name>
</gene>
<dbReference type="SMART" id="SM00344">
    <property type="entry name" value="HTH_ASNC"/>
    <property type="match status" value="1"/>
</dbReference>
<keyword evidence="3" id="KW-0804">Transcription</keyword>
<dbReference type="PANTHER" id="PTHR30154:SF34">
    <property type="entry name" value="TRANSCRIPTIONAL REGULATOR AZLB"/>
    <property type="match status" value="1"/>
</dbReference>
<sequence length="151" mass="17185">MDATDKRILLELQKNGRLTNQELSDKISLSPSPCLRRVKALEKKGLITGYHAHVDQDKCGLPINVFVLVKLDRPTEDNIANFEQQIAVMDEVMECFLMTGTHDYLLRVVSESLQSYEHFIRKELTQLHNLAAIESSFAFGQVKKQTSLPIK</sequence>
<dbReference type="SUPFAM" id="SSF54909">
    <property type="entry name" value="Dimeric alpha+beta barrel"/>
    <property type="match status" value="1"/>
</dbReference>
<accession>A0A4Q0YUQ7</accession>
<dbReference type="GO" id="GO:0043200">
    <property type="term" value="P:response to amino acid"/>
    <property type="evidence" value="ECO:0007669"/>
    <property type="project" value="TreeGrafter"/>
</dbReference>
<dbReference type="InterPro" id="IPR019888">
    <property type="entry name" value="Tscrpt_reg_AsnC-like"/>
</dbReference>
<evidence type="ECO:0000313" key="5">
    <source>
        <dbReference type="EMBL" id="RXJ74545.1"/>
    </source>
</evidence>
<protein>
    <submittedName>
        <fullName evidence="5">AsnC family transcriptional regulator</fullName>
    </submittedName>
</protein>
<dbReference type="InterPro" id="IPR019887">
    <property type="entry name" value="Tscrpt_reg_AsnC/Lrp_C"/>
</dbReference>
<dbReference type="InterPro" id="IPR011991">
    <property type="entry name" value="ArsR-like_HTH"/>
</dbReference>
<dbReference type="InterPro" id="IPR036388">
    <property type="entry name" value="WH-like_DNA-bd_sf"/>
</dbReference>
<dbReference type="GO" id="GO:0043565">
    <property type="term" value="F:sequence-specific DNA binding"/>
    <property type="evidence" value="ECO:0007669"/>
    <property type="project" value="InterPro"/>
</dbReference>
<keyword evidence="2" id="KW-0238">DNA-binding</keyword>
<evidence type="ECO:0000256" key="2">
    <source>
        <dbReference type="ARBA" id="ARBA00023125"/>
    </source>
</evidence>
<dbReference type="PROSITE" id="PS50956">
    <property type="entry name" value="HTH_ASNC_2"/>
    <property type="match status" value="1"/>
</dbReference>
<dbReference type="AlphaFoldDB" id="A0A4Q0YUQ7"/>
<dbReference type="FunFam" id="1.10.10.10:FF:000186">
    <property type="entry name" value="AsnC family transcriptional regulator"/>
    <property type="match status" value="1"/>
</dbReference>
<evidence type="ECO:0000259" key="4">
    <source>
        <dbReference type="PROSITE" id="PS50956"/>
    </source>
</evidence>
<dbReference type="CDD" id="cd00090">
    <property type="entry name" value="HTH_ARSR"/>
    <property type="match status" value="1"/>
</dbReference>
<dbReference type="PRINTS" id="PR00033">
    <property type="entry name" value="HTHASNC"/>
</dbReference>
<dbReference type="EMBL" id="PEIB01000002">
    <property type="protein sequence ID" value="RXJ74545.1"/>
    <property type="molecule type" value="Genomic_DNA"/>
</dbReference>
<dbReference type="InterPro" id="IPR036390">
    <property type="entry name" value="WH_DNA-bd_sf"/>
</dbReference>
<dbReference type="Gene3D" id="3.30.70.920">
    <property type="match status" value="1"/>
</dbReference>
<dbReference type="SUPFAM" id="SSF46785">
    <property type="entry name" value="Winged helix' DNA-binding domain"/>
    <property type="match status" value="1"/>
</dbReference>
<dbReference type="GO" id="GO:0005829">
    <property type="term" value="C:cytosol"/>
    <property type="evidence" value="ECO:0007669"/>
    <property type="project" value="TreeGrafter"/>
</dbReference>
<proteinExistence type="predicted"/>
<organism evidence="5 6">
    <name type="scientific">Veronia nyctiphanis</name>
    <dbReference type="NCBI Taxonomy" id="1278244"/>
    <lineage>
        <taxon>Bacteria</taxon>
        <taxon>Pseudomonadati</taxon>
        <taxon>Pseudomonadota</taxon>
        <taxon>Gammaproteobacteria</taxon>
        <taxon>Vibrionales</taxon>
        <taxon>Vibrionaceae</taxon>
        <taxon>Veronia</taxon>
    </lineage>
</organism>
<dbReference type="Pfam" id="PF13412">
    <property type="entry name" value="HTH_24"/>
    <property type="match status" value="1"/>
</dbReference>
<comment type="caution">
    <text evidence="5">The sequence shown here is derived from an EMBL/GenBank/DDBJ whole genome shotgun (WGS) entry which is preliminary data.</text>
</comment>
<keyword evidence="6" id="KW-1185">Reference proteome</keyword>
<dbReference type="OrthoDB" id="166264at2"/>
<dbReference type="PANTHER" id="PTHR30154">
    <property type="entry name" value="LEUCINE-RESPONSIVE REGULATORY PROTEIN"/>
    <property type="match status" value="1"/>
</dbReference>